<gene>
    <name evidence="1" type="ORF">Pfra01_000988800</name>
</gene>
<comment type="caution">
    <text evidence="1">The sequence shown here is derived from an EMBL/GenBank/DDBJ whole genome shotgun (WGS) entry which is preliminary data.</text>
</comment>
<evidence type="ECO:0000313" key="2">
    <source>
        <dbReference type="Proteomes" id="UP001165121"/>
    </source>
</evidence>
<dbReference type="EMBL" id="BSXT01000940">
    <property type="protein sequence ID" value="GMF36377.1"/>
    <property type="molecule type" value="Genomic_DNA"/>
</dbReference>
<name>A0A9W6XDL8_9STRA</name>
<reference evidence="1" key="1">
    <citation type="submission" date="2023-04" db="EMBL/GenBank/DDBJ databases">
        <title>Phytophthora fragariaefolia NBRC 109709.</title>
        <authorList>
            <person name="Ichikawa N."/>
            <person name="Sato H."/>
            <person name="Tonouchi N."/>
        </authorList>
    </citation>
    <scope>NUCLEOTIDE SEQUENCE</scope>
    <source>
        <strain evidence="1">NBRC 109709</strain>
    </source>
</reference>
<sequence>MRGSERWKNLTGYKDPHLPCTTVTVTTLKELRLGMEYAQLLTLRGQRLKNFSGFSDTTLNVDAAVLDAALTPLLIHLSEVAAAAQQKQTVTGFTSHYLYRFHGALDSTNAALDSRLSHGMSMAWRRQLRTWWETENFAQLWERRGGDTTVLAATTTQILPSIAAMQRTLHKLVAIQEEKPRSDLAQQCATV</sequence>
<organism evidence="1 2">
    <name type="scientific">Phytophthora fragariaefolia</name>
    <dbReference type="NCBI Taxonomy" id="1490495"/>
    <lineage>
        <taxon>Eukaryota</taxon>
        <taxon>Sar</taxon>
        <taxon>Stramenopiles</taxon>
        <taxon>Oomycota</taxon>
        <taxon>Peronosporomycetes</taxon>
        <taxon>Peronosporales</taxon>
        <taxon>Peronosporaceae</taxon>
        <taxon>Phytophthora</taxon>
    </lineage>
</organism>
<dbReference type="OrthoDB" id="128510at2759"/>
<accession>A0A9W6XDL8</accession>
<protein>
    <submittedName>
        <fullName evidence="1">Unnamed protein product</fullName>
    </submittedName>
</protein>
<dbReference type="Proteomes" id="UP001165121">
    <property type="component" value="Unassembled WGS sequence"/>
</dbReference>
<proteinExistence type="predicted"/>
<keyword evidence="2" id="KW-1185">Reference proteome</keyword>
<dbReference type="AlphaFoldDB" id="A0A9W6XDL8"/>
<evidence type="ECO:0000313" key="1">
    <source>
        <dbReference type="EMBL" id="GMF36377.1"/>
    </source>
</evidence>